<keyword evidence="1" id="KW-0812">Transmembrane</keyword>
<dbReference type="EMBL" id="GBXM01011889">
    <property type="protein sequence ID" value="JAH96688.1"/>
    <property type="molecule type" value="Transcribed_RNA"/>
</dbReference>
<protein>
    <submittedName>
        <fullName evidence="2">Uncharacterized protein</fullName>
    </submittedName>
</protein>
<sequence length="132" mass="15111">MTFLVKSRTNIIMKIQIKLPILLFFLKAKPLQHSVPHFVNEIHSSGEWGKSSCSFLKPENYEKVTINKSKKNPELLLWHLSYIYISLFSGYVYVDLMELVFTLRSPHRVEGSGVTCVNITIPPSEAVLCTIQ</sequence>
<evidence type="ECO:0000256" key="1">
    <source>
        <dbReference type="SAM" id="Phobius"/>
    </source>
</evidence>
<reference evidence="2" key="1">
    <citation type="submission" date="2014-11" db="EMBL/GenBank/DDBJ databases">
        <authorList>
            <person name="Amaro Gonzalez C."/>
        </authorList>
    </citation>
    <scope>NUCLEOTIDE SEQUENCE</scope>
</reference>
<proteinExistence type="predicted"/>
<organism evidence="2">
    <name type="scientific">Anguilla anguilla</name>
    <name type="common">European freshwater eel</name>
    <name type="synonym">Muraena anguilla</name>
    <dbReference type="NCBI Taxonomy" id="7936"/>
    <lineage>
        <taxon>Eukaryota</taxon>
        <taxon>Metazoa</taxon>
        <taxon>Chordata</taxon>
        <taxon>Craniata</taxon>
        <taxon>Vertebrata</taxon>
        <taxon>Euteleostomi</taxon>
        <taxon>Actinopterygii</taxon>
        <taxon>Neopterygii</taxon>
        <taxon>Teleostei</taxon>
        <taxon>Anguilliformes</taxon>
        <taxon>Anguillidae</taxon>
        <taxon>Anguilla</taxon>
    </lineage>
</organism>
<keyword evidence="1" id="KW-0472">Membrane</keyword>
<dbReference type="AlphaFoldDB" id="A0A0E9X4R6"/>
<accession>A0A0E9X4R6</accession>
<evidence type="ECO:0000313" key="2">
    <source>
        <dbReference type="EMBL" id="JAH96688.1"/>
    </source>
</evidence>
<feature type="transmembrane region" description="Helical" evidence="1">
    <location>
        <begin position="75"/>
        <end position="94"/>
    </location>
</feature>
<name>A0A0E9X4R6_ANGAN</name>
<keyword evidence="1" id="KW-1133">Transmembrane helix</keyword>
<reference evidence="2" key="2">
    <citation type="journal article" date="2015" name="Fish Shellfish Immunol.">
        <title>Early steps in the European eel (Anguilla anguilla)-Vibrio vulnificus interaction in the gills: Role of the RtxA13 toxin.</title>
        <authorList>
            <person name="Callol A."/>
            <person name="Pajuelo D."/>
            <person name="Ebbesson L."/>
            <person name="Teles M."/>
            <person name="MacKenzie S."/>
            <person name="Amaro C."/>
        </authorList>
    </citation>
    <scope>NUCLEOTIDE SEQUENCE</scope>
</reference>